<dbReference type="Gene3D" id="3.30.420.40">
    <property type="match status" value="1"/>
</dbReference>
<feature type="binding site" evidence="16">
    <location>
        <position position="121"/>
    </location>
    <ligand>
        <name>ATP</name>
        <dbReference type="ChEBI" id="CHEBI:30616"/>
    </ligand>
</feature>
<keyword evidence="16" id="KW-0479">Metal-binding</keyword>
<evidence type="ECO:0000256" key="10">
    <source>
        <dbReference type="ARBA" id="ARBA00022777"/>
    </source>
</evidence>
<reference evidence="17 18" key="1">
    <citation type="submission" date="2016-09" db="EMBL/GenBank/DDBJ databases">
        <authorList>
            <person name="Capua I."/>
            <person name="De Benedictis P."/>
            <person name="Joannis T."/>
            <person name="Lombin L.H."/>
            <person name="Cattoli G."/>
        </authorList>
    </citation>
    <scope>NUCLEOTIDE SEQUENCE [LARGE SCALE GENOMIC DNA]</scope>
    <source>
        <strain evidence="17 18">A7P-90m</strain>
    </source>
</reference>
<dbReference type="GO" id="GO:0015937">
    <property type="term" value="P:coenzyme A biosynthetic process"/>
    <property type="evidence" value="ECO:0007669"/>
    <property type="project" value="UniProtKB-UniRule"/>
</dbReference>
<dbReference type="Proteomes" id="UP000199452">
    <property type="component" value="Unassembled WGS sequence"/>
</dbReference>
<keyword evidence="12 16" id="KW-0630">Potassium</keyword>
<comment type="cofactor">
    <cofactor evidence="16">
        <name>NH4(+)</name>
        <dbReference type="ChEBI" id="CHEBI:28938"/>
    </cofactor>
    <cofactor evidence="16">
        <name>K(+)</name>
        <dbReference type="ChEBI" id="CHEBI:29103"/>
    </cofactor>
    <text evidence="16">A monovalent cation. Ammonium or potassium.</text>
</comment>
<evidence type="ECO:0000256" key="2">
    <source>
        <dbReference type="ARBA" id="ARBA00001958"/>
    </source>
</evidence>
<keyword evidence="7 16" id="KW-0963">Cytoplasm</keyword>
<comment type="subcellular location">
    <subcellularLocation>
        <location evidence="3 16">Cytoplasm</location>
    </subcellularLocation>
</comment>
<dbReference type="UniPathway" id="UPA00241">
    <property type="reaction ID" value="UER00352"/>
</dbReference>
<accession>A0A1G6L588</accession>
<comment type="catalytic activity">
    <reaction evidence="1 16">
        <text>(R)-pantothenate + ATP = (R)-4'-phosphopantothenate + ADP + H(+)</text>
        <dbReference type="Rhea" id="RHEA:16373"/>
        <dbReference type="ChEBI" id="CHEBI:10986"/>
        <dbReference type="ChEBI" id="CHEBI:15378"/>
        <dbReference type="ChEBI" id="CHEBI:29032"/>
        <dbReference type="ChEBI" id="CHEBI:30616"/>
        <dbReference type="ChEBI" id="CHEBI:456216"/>
        <dbReference type="EC" id="2.7.1.33"/>
    </reaction>
</comment>
<evidence type="ECO:0000256" key="1">
    <source>
        <dbReference type="ARBA" id="ARBA00001206"/>
    </source>
</evidence>
<evidence type="ECO:0000256" key="11">
    <source>
        <dbReference type="ARBA" id="ARBA00022840"/>
    </source>
</evidence>
<evidence type="ECO:0000256" key="7">
    <source>
        <dbReference type="ARBA" id="ARBA00022490"/>
    </source>
</evidence>
<dbReference type="AlphaFoldDB" id="A0A1G6L588"/>
<dbReference type="GO" id="GO:0046872">
    <property type="term" value="F:metal ion binding"/>
    <property type="evidence" value="ECO:0007669"/>
    <property type="project" value="UniProtKB-KW"/>
</dbReference>
<dbReference type="InterPro" id="IPR004619">
    <property type="entry name" value="Type_III_PanK"/>
</dbReference>
<evidence type="ECO:0000256" key="3">
    <source>
        <dbReference type="ARBA" id="ARBA00004496"/>
    </source>
</evidence>
<comment type="cofactor">
    <cofactor evidence="2">
        <name>K(+)</name>
        <dbReference type="ChEBI" id="CHEBI:29103"/>
    </cofactor>
</comment>
<comment type="similarity">
    <text evidence="14 16">Belongs to the type III pantothenate kinase family.</text>
</comment>
<dbReference type="OrthoDB" id="9804707at2"/>
<feature type="active site" description="Proton acceptor" evidence="16">
    <location>
        <position position="97"/>
    </location>
</feature>
<evidence type="ECO:0000256" key="13">
    <source>
        <dbReference type="ARBA" id="ARBA00022993"/>
    </source>
</evidence>
<name>A0A1G6L588_9BACT</name>
<evidence type="ECO:0000256" key="6">
    <source>
        <dbReference type="ARBA" id="ARBA00012102"/>
    </source>
</evidence>
<dbReference type="CDD" id="cd24015">
    <property type="entry name" value="ASKHA_NBD_PanK-III"/>
    <property type="match status" value="1"/>
</dbReference>
<comment type="pathway">
    <text evidence="4 16">Cofactor biosynthesis; coenzyme A biosynthesis; CoA from (R)-pantothenate: step 1/5.</text>
</comment>
<evidence type="ECO:0000256" key="8">
    <source>
        <dbReference type="ARBA" id="ARBA00022679"/>
    </source>
</evidence>
<dbReference type="PANTHER" id="PTHR34265:SF1">
    <property type="entry name" value="TYPE III PANTOTHENATE KINASE"/>
    <property type="match status" value="1"/>
</dbReference>
<evidence type="ECO:0000256" key="16">
    <source>
        <dbReference type="HAMAP-Rule" id="MF_01274"/>
    </source>
</evidence>
<dbReference type="Pfam" id="PF03309">
    <property type="entry name" value="Pan_kinase"/>
    <property type="match status" value="1"/>
</dbReference>
<evidence type="ECO:0000256" key="4">
    <source>
        <dbReference type="ARBA" id="ARBA00005225"/>
    </source>
</evidence>
<keyword evidence="8 16" id="KW-0808">Transferase</keyword>
<evidence type="ECO:0000256" key="12">
    <source>
        <dbReference type="ARBA" id="ARBA00022958"/>
    </source>
</evidence>
<keyword evidence="11 16" id="KW-0067">ATP-binding</keyword>
<dbReference type="NCBIfam" id="TIGR00671">
    <property type="entry name" value="baf"/>
    <property type="match status" value="1"/>
</dbReference>
<evidence type="ECO:0000313" key="18">
    <source>
        <dbReference type="Proteomes" id="UP000199452"/>
    </source>
</evidence>
<dbReference type="HAMAP" id="MF_01274">
    <property type="entry name" value="Pantothen_kinase_3"/>
    <property type="match status" value="1"/>
</dbReference>
<comment type="function">
    <text evidence="16">Catalyzes the phosphorylation of pantothenate (Pan), the first step in CoA biosynthesis.</text>
</comment>
<keyword evidence="18" id="KW-1185">Reference proteome</keyword>
<protein>
    <recommendedName>
        <fullName evidence="15 16">Type III pantothenate kinase</fullName>
        <ecNumber evidence="6 16">2.7.1.33</ecNumber>
    </recommendedName>
    <alternativeName>
        <fullName evidence="16">PanK-III</fullName>
    </alternativeName>
    <alternativeName>
        <fullName evidence="16">Pantothenic acid kinase</fullName>
    </alternativeName>
</protein>
<dbReference type="GO" id="GO:0005737">
    <property type="term" value="C:cytoplasm"/>
    <property type="evidence" value="ECO:0007669"/>
    <property type="project" value="UniProtKB-SubCell"/>
</dbReference>
<dbReference type="STRING" id="1640674.SAMN05216323_10298"/>
<evidence type="ECO:0000256" key="9">
    <source>
        <dbReference type="ARBA" id="ARBA00022741"/>
    </source>
</evidence>
<dbReference type="SUPFAM" id="SSF53067">
    <property type="entry name" value="Actin-like ATPase domain"/>
    <property type="match status" value="2"/>
</dbReference>
<organism evidence="17 18">
    <name type="scientific">Williamwhitmania taraxaci</name>
    <dbReference type="NCBI Taxonomy" id="1640674"/>
    <lineage>
        <taxon>Bacteria</taxon>
        <taxon>Pseudomonadati</taxon>
        <taxon>Bacteroidota</taxon>
        <taxon>Bacteroidia</taxon>
        <taxon>Bacteroidales</taxon>
        <taxon>Williamwhitmaniaceae</taxon>
        <taxon>Williamwhitmania</taxon>
    </lineage>
</organism>
<dbReference type="GO" id="GO:0005524">
    <property type="term" value="F:ATP binding"/>
    <property type="evidence" value="ECO:0007669"/>
    <property type="project" value="UniProtKB-UniRule"/>
</dbReference>
<comment type="subunit">
    <text evidence="5 16">Homodimer.</text>
</comment>
<feature type="binding site" evidence="16">
    <location>
        <begin position="6"/>
        <end position="13"/>
    </location>
    <ligand>
        <name>ATP</name>
        <dbReference type="ChEBI" id="CHEBI:30616"/>
    </ligand>
</feature>
<keyword evidence="13 16" id="KW-0173">Coenzyme A biosynthesis</keyword>
<feature type="binding site" evidence="16">
    <location>
        <position position="118"/>
    </location>
    <ligand>
        <name>K(+)</name>
        <dbReference type="ChEBI" id="CHEBI:29103"/>
    </ligand>
</feature>
<dbReference type="EC" id="2.7.1.33" evidence="6 16"/>
<gene>
    <name evidence="16" type="primary">coaX</name>
    <name evidence="17" type="ORF">SAMN05216323_10298</name>
</gene>
<feature type="binding site" evidence="16">
    <location>
        <begin position="95"/>
        <end position="98"/>
    </location>
    <ligand>
        <name>substrate</name>
    </ligand>
</feature>
<dbReference type="GO" id="GO:0004594">
    <property type="term" value="F:pantothenate kinase activity"/>
    <property type="evidence" value="ECO:0007669"/>
    <property type="project" value="UniProtKB-UniRule"/>
</dbReference>
<feature type="binding site" evidence="16">
    <location>
        <position position="173"/>
    </location>
    <ligand>
        <name>substrate</name>
    </ligand>
</feature>
<keyword evidence="9 16" id="KW-0547">Nucleotide-binding</keyword>
<dbReference type="RefSeq" id="WP_092438099.1">
    <property type="nucleotide sequence ID" value="NZ_FMYP01000029.1"/>
</dbReference>
<keyword evidence="10 16" id="KW-0418">Kinase</keyword>
<evidence type="ECO:0000256" key="15">
    <source>
        <dbReference type="ARBA" id="ARBA00040883"/>
    </source>
</evidence>
<evidence type="ECO:0000256" key="14">
    <source>
        <dbReference type="ARBA" id="ARBA00038036"/>
    </source>
</evidence>
<feature type="binding site" evidence="16">
    <location>
        <position position="88"/>
    </location>
    <ligand>
        <name>substrate</name>
    </ligand>
</feature>
<dbReference type="EMBL" id="FMYP01000029">
    <property type="protein sequence ID" value="SDC38482.1"/>
    <property type="molecule type" value="Genomic_DNA"/>
</dbReference>
<dbReference type="InterPro" id="IPR043129">
    <property type="entry name" value="ATPase_NBD"/>
</dbReference>
<evidence type="ECO:0000313" key="17">
    <source>
        <dbReference type="EMBL" id="SDC38482.1"/>
    </source>
</evidence>
<sequence>MNLILDLGNTRAKVAKVNRYGIVALEAFNYDQLERLAQFTHHHEAYKGIIIGSVIDIEAPIVKEIINFLPQKPLILTHKTLIPIINNYQTPETLGLDRLAAAVGANNNFPHSNVLVIDIGTAITYDLINSNGVYLGGNISPGINIRLKALNAFTSKLPLVEANFRSPLFGTNTIEAIQAGTFHGITAEIDGIIEKFMTIYPNLTVILTGGDANNFAQNLKNAIFVNFNIVIEGLNSILEYNKNAENK</sequence>
<dbReference type="PANTHER" id="PTHR34265">
    <property type="entry name" value="TYPE III PANTOTHENATE KINASE"/>
    <property type="match status" value="1"/>
</dbReference>
<proteinExistence type="inferred from homology"/>
<evidence type="ECO:0000256" key="5">
    <source>
        <dbReference type="ARBA" id="ARBA00011738"/>
    </source>
</evidence>